<evidence type="ECO:0000256" key="4">
    <source>
        <dbReference type="ARBA" id="ARBA00023136"/>
    </source>
</evidence>
<keyword evidence="3 5" id="KW-1133">Transmembrane helix</keyword>
<dbReference type="InterPro" id="IPR052786">
    <property type="entry name" value="Spore_wall_assembly"/>
</dbReference>
<dbReference type="Proteomes" id="UP000469452">
    <property type="component" value="Unassembled WGS sequence"/>
</dbReference>
<gene>
    <name evidence="6" type="ORF">AaE_006693</name>
</gene>
<dbReference type="Pfam" id="PF07264">
    <property type="entry name" value="EI24"/>
    <property type="match status" value="1"/>
</dbReference>
<feature type="transmembrane region" description="Helical" evidence="5">
    <location>
        <begin position="200"/>
        <end position="225"/>
    </location>
</feature>
<feature type="transmembrane region" description="Helical" evidence="5">
    <location>
        <begin position="21"/>
        <end position="50"/>
    </location>
</feature>
<dbReference type="AlphaFoldDB" id="A0A6A5ADZ9"/>
<organism evidence="6 7">
    <name type="scientific">Aphanomyces astaci</name>
    <name type="common">Crayfish plague agent</name>
    <dbReference type="NCBI Taxonomy" id="112090"/>
    <lineage>
        <taxon>Eukaryota</taxon>
        <taxon>Sar</taxon>
        <taxon>Stramenopiles</taxon>
        <taxon>Oomycota</taxon>
        <taxon>Saprolegniomycetes</taxon>
        <taxon>Saprolegniales</taxon>
        <taxon>Verrucalvaceae</taxon>
        <taxon>Aphanomyces</taxon>
    </lineage>
</organism>
<comment type="caution">
    <text evidence="6">The sequence shown here is derived from an EMBL/GenBank/DDBJ whole genome shotgun (WGS) entry which is preliminary data.</text>
</comment>
<name>A0A6A5ADZ9_APHAT</name>
<proteinExistence type="predicted"/>
<evidence type="ECO:0000256" key="2">
    <source>
        <dbReference type="ARBA" id="ARBA00022692"/>
    </source>
</evidence>
<dbReference type="EMBL" id="VJMI01012298">
    <property type="protein sequence ID" value="KAF0750488.1"/>
    <property type="molecule type" value="Genomic_DNA"/>
</dbReference>
<feature type="transmembrane region" description="Helical" evidence="5">
    <location>
        <begin position="129"/>
        <end position="156"/>
    </location>
</feature>
<dbReference type="PANTHER" id="PTHR34292">
    <property type="entry name" value="OUTER SPORE WALL PROTEIN LDS1"/>
    <property type="match status" value="1"/>
</dbReference>
<evidence type="ECO:0000313" key="6">
    <source>
        <dbReference type="EMBL" id="KAF0750488.1"/>
    </source>
</evidence>
<dbReference type="PANTHER" id="PTHR34292:SF2">
    <property type="entry name" value="OUTER SPORE WALL PROTEIN LDS1"/>
    <property type="match status" value="1"/>
</dbReference>
<accession>A0A6A5ADZ9</accession>
<dbReference type="VEuPathDB" id="FungiDB:H257_04287"/>
<feature type="transmembrane region" description="Helical" evidence="5">
    <location>
        <begin position="62"/>
        <end position="88"/>
    </location>
</feature>
<dbReference type="InterPro" id="IPR059112">
    <property type="entry name" value="CysZ/EI24"/>
</dbReference>
<keyword evidence="4 5" id="KW-0472">Membrane</keyword>
<evidence type="ECO:0000256" key="1">
    <source>
        <dbReference type="ARBA" id="ARBA00004141"/>
    </source>
</evidence>
<comment type="subcellular location">
    <subcellularLocation>
        <location evidence="1">Membrane</location>
        <topology evidence="1">Multi-pass membrane protein</topology>
    </subcellularLocation>
</comment>
<reference evidence="6 7" key="1">
    <citation type="submission" date="2019-06" db="EMBL/GenBank/DDBJ databases">
        <title>Genomics analysis of Aphanomyces spp. identifies a new class of oomycete effector associated with host adaptation.</title>
        <authorList>
            <person name="Gaulin E."/>
        </authorList>
    </citation>
    <scope>NUCLEOTIDE SEQUENCE [LARGE SCALE GENOMIC DNA]</scope>
    <source>
        <strain evidence="6 7">E</strain>
    </source>
</reference>
<evidence type="ECO:0000313" key="7">
    <source>
        <dbReference type="Proteomes" id="UP000469452"/>
    </source>
</evidence>
<evidence type="ECO:0000256" key="5">
    <source>
        <dbReference type="SAM" id="Phobius"/>
    </source>
</evidence>
<keyword evidence="2 5" id="KW-0812">Transmembrane</keyword>
<evidence type="ECO:0000256" key="3">
    <source>
        <dbReference type="ARBA" id="ARBA00022989"/>
    </source>
</evidence>
<protein>
    <submittedName>
        <fullName evidence="6">Uncharacterized protein</fullName>
    </submittedName>
</protein>
<sequence>MVCAMQYALQGVAYVVGRPRMWLVVSLMPMVAALIVGICSVVVLCTAGLFPQAYHFERLGMAPWWATFSSMAVLVGEMFLVTMIYSLVCTPRIAVVVFNKILEARGHSSVVTDAPSRRPSSGRLLSGHVWFRLVVLVASMPLHCIPVAGTIAFVWLNGGRLTRWDVHQVYYDLKGYTYKERKAVYDTHRDTYRSIGVHSMYLQLIPVLGFAFTFTNIVGAALFAADLEDDLCKSSSQPTYGSYHSVSKVKMLYI</sequence>